<evidence type="ECO:0000256" key="1">
    <source>
        <dbReference type="ARBA" id="ARBA00004370"/>
    </source>
</evidence>
<evidence type="ECO:0000313" key="7">
    <source>
        <dbReference type="Proteomes" id="UP000000442"/>
    </source>
</evidence>
<dbReference type="SMART" id="SM00382">
    <property type="entry name" value="AAA"/>
    <property type="match status" value="1"/>
</dbReference>
<name>C0QEQ6_DESAH</name>
<evidence type="ECO:0000256" key="4">
    <source>
        <dbReference type="SAM" id="Phobius"/>
    </source>
</evidence>
<keyword evidence="4" id="KW-1133">Transmembrane helix</keyword>
<dbReference type="RefSeq" id="WP_015904166.1">
    <property type="nucleotide sequence ID" value="NC_012108.1"/>
</dbReference>
<dbReference type="GO" id="GO:0016020">
    <property type="term" value="C:membrane"/>
    <property type="evidence" value="ECO:0007669"/>
    <property type="project" value="UniProtKB-SubCell"/>
</dbReference>
<dbReference type="eggNOG" id="COG2885">
    <property type="taxonomic scope" value="Bacteria"/>
</dbReference>
<sequence>MYRSFYNLKLKPFQISSDPAFLWLGEKHKEALATLRYGILDNKGFLLLTGDVGTGKTTLINTLIGSLGDDVICTAVPDPNLEKIDFYNFVASGFGAQSMVKSKGEFLFWLTRFLHTAHDADKKVLLIIDEAQLLTQDLLEEVRLLSNVELAETKLLNIFFVGQNEFNEILAKPINRAVRQRLTLNYNIEALGLEETAGYIEFRLKVAGTEEALFTPGAIREIYAQSQGFPRRINVLCDHALLTGYVQDHRLIDERIIIECARELDIPVPKKHPSPVAPGGIVQSQANASENHQTGANFLKERQKGRSWAYLVFIFIGLLVLAGAMLFSDQIQIFFVRGNHYLTGTKAGAIDHSIAQPATELDATSITRPVPQPIVQDNDILNFDLASQGEDEPVAHAQTDPSLEQATDLFARTSPEPTVEQFLIPPLSNLSEPGFTPSTQLQPLERKVVVRFGYNNNDFTDQALKDLTKFAGSLVAHPGAKVSVKGYTDANGNQTYNIKLSEFRANIVKSFLLGRGARLDQIKTQGMGSENPIATNDTAQGRMMNRRVEIEVISK</sequence>
<dbReference type="Pfam" id="PF13401">
    <property type="entry name" value="AAA_22"/>
    <property type="match status" value="1"/>
</dbReference>
<dbReference type="InterPro" id="IPR006664">
    <property type="entry name" value="OMP_bac"/>
</dbReference>
<feature type="domain" description="OmpA-like" evidence="5">
    <location>
        <begin position="439"/>
        <end position="555"/>
    </location>
</feature>
<feature type="transmembrane region" description="Helical" evidence="4">
    <location>
        <begin position="308"/>
        <end position="327"/>
    </location>
</feature>
<dbReference type="InterPro" id="IPR049945">
    <property type="entry name" value="AAA_22"/>
</dbReference>
<dbReference type="SUPFAM" id="SSF52540">
    <property type="entry name" value="P-loop containing nucleoside triphosphate hydrolases"/>
    <property type="match status" value="1"/>
</dbReference>
<dbReference type="Proteomes" id="UP000000442">
    <property type="component" value="Chromosome"/>
</dbReference>
<dbReference type="PANTHER" id="PTHR35894">
    <property type="entry name" value="GENERAL SECRETION PATHWAY PROTEIN A-RELATED"/>
    <property type="match status" value="1"/>
</dbReference>
<dbReference type="InterPro" id="IPR052026">
    <property type="entry name" value="ExeA_AAA_ATPase_DNA-bind"/>
</dbReference>
<dbReference type="SUPFAM" id="SSF103088">
    <property type="entry name" value="OmpA-like"/>
    <property type="match status" value="1"/>
</dbReference>
<comment type="subcellular location">
    <subcellularLocation>
        <location evidence="1">Membrane</location>
    </subcellularLocation>
</comment>
<evidence type="ECO:0000259" key="5">
    <source>
        <dbReference type="PROSITE" id="PS51123"/>
    </source>
</evidence>
<keyword evidence="7" id="KW-1185">Reference proteome</keyword>
<dbReference type="Pfam" id="PF00691">
    <property type="entry name" value="OmpA"/>
    <property type="match status" value="1"/>
</dbReference>
<dbReference type="STRING" id="177437.HRM2_23030"/>
<dbReference type="GO" id="GO:0016887">
    <property type="term" value="F:ATP hydrolysis activity"/>
    <property type="evidence" value="ECO:0007669"/>
    <property type="project" value="InterPro"/>
</dbReference>
<dbReference type="KEGG" id="dat:HRM2_23030"/>
<dbReference type="Gene3D" id="3.30.1330.60">
    <property type="entry name" value="OmpA-like domain"/>
    <property type="match status" value="1"/>
</dbReference>
<accession>C0QEQ6</accession>
<dbReference type="InterPro" id="IPR006665">
    <property type="entry name" value="OmpA-like"/>
</dbReference>
<evidence type="ECO:0000313" key="6">
    <source>
        <dbReference type="EMBL" id="ACN15398.1"/>
    </source>
</evidence>
<dbReference type="OrthoDB" id="9779230at2"/>
<dbReference type="PANTHER" id="PTHR35894:SF1">
    <property type="entry name" value="PHOSPHORIBULOKINASE _ URIDINE KINASE FAMILY"/>
    <property type="match status" value="1"/>
</dbReference>
<dbReference type="CDD" id="cd07185">
    <property type="entry name" value="OmpA_C-like"/>
    <property type="match status" value="1"/>
</dbReference>
<dbReference type="PRINTS" id="PR01021">
    <property type="entry name" value="OMPADOMAIN"/>
</dbReference>
<reference evidence="6 7" key="1">
    <citation type="journal article" date="2009" name="Environ. Microbiol.">
        <title>Genome sequence of Desulfobacterium autotrophicum HRM2, a marine sulfate reducer oxidizing organic carbon completely to carbon dioxide.</title>
        <authorList>
            <person name="Strittmatter A.W."/>
            <person name="Liesegang H."/>
            <person name="Rabus R."/>
            <person name="Decker I."/>
            <person name="Amann J."/>
            <person name="Andres S."/>
            <person name="Henne A."/>
            <person name="Fricke W.F."/>
            <person name="Martinez-Arias R."/>
            <person name="Bartels D."/>
            <person name="Goesmann A."/>
            <person name="Krause L."/>
            <person name="Puehler A."/>
            <person name="Klenk H.P."/>
            <person name="Richter M."/>
            <person name="Schuler M."/>
            <person name="Gloeckner F.O."/>
            <person name="Meyerdierks A."/>
            <person name="Gottschalk G."/>
            <person name="Amann R."/>
        </authorList>
    </citation>
    <scope>NUCLEOTIDE SEQUENCE [LARGE SCALE GENOMIC DNA]</scope>
    <source>
        <strain evidence="7">ATCC 43914 / DSM 3382 / HRM2</strain>
    </source>
</reference>
<keyword evidence="2 3" id="KW-0472">Membrane</keyword>
<dbReference type="HOGENOM" id="CLU_497597_0_0_7"/>
<organism evidence="6 7">
    <name type="scientific">Desulforapulum autotrophicum (strain ATCC 43914 / DSM 3382 / VKM B-1955 / HRM2)</name>
    <name type="common">Desulfobacterium autotrophicum</name>
    <dbReference type="NCBI Taxonomy" id="177437"/>
    <lineage>
        <taxon>Bacteria</taxon>
        <taxon>Pseudomonadati</taxon>
        <taxon>Thermodesulfobacteriota</taxon>
        <taxon>Desulfobacteria</taxon>
        <taxon>Desulfobacterales</taxon>
        <taxon>Desulfobacteraceae</taxon>
        <taxon>Desulforapulum</taxon>
    </lineage>
</organism>
<proteinExistence type="predicted"/>
<dbReference type="CDD" id="cd00009">
    <property type="entry name" value="AAA"/>
    <property type="match status" value="1"/>
</dbReference>
<dbReference type="EMBL" id="CP001087">
    <property type="protein sequence ID" value="ACN15398.1"/>
    <property type="molecule type" value="Genomic_DNA"/>
</dbReference>
<dbReference type="AlphaFoldDB" id="C0QEQ6"/>
<dbReference type="InterPro" id="IPR003593">
    <property type="entry name" value="AAA+_ATPase"/>
</dbReference>
<evidence type="ECO:0000256" key="2">
    <source>
        <dbReference type="ARBA" id="ARBA00023136"/>
    </source>
</evidence>
<dbReference type="InterPro" id="IPR036737">
    <property type="entry name" value="OmpA-like_sf"/>
</dbReference>
<keyword evidence="4" id="KW-0812">Transmembrane</keyword>
<dbReference type="InterPro" id="IPR027417">
    <property type="entry name" value="P-loop_NTPase"/>
</dbReference>
<dbReference type="PROSITE" id="PS51123">
    <property type="entry name" value="OMPA_2"/>
    <property type="match status" value="1"/>
</dbReference>
<protein>
    <submittedName>
        <fullName evidence="6">ExeA2</fullName>
    </submittedName>
</protein>
<evidence type="ECO:0000256" key="3">
    <source>
        <dbReference type="PROSITE-ProRule" id="PRU00473"/>
    </source>
</evidence>
<gene>
    <name evidence="6" type="primary">exeA2</name>
    <name evidence="6" type="ordered locus">HRM2_23030</name>
</gene>
<dbReference type="Gene3D" id="3.40.50.300">
    <property type="entry name" value="P-loop containing nucleotide triphosphate hydrolases"/>
    <property type="match status" value="1"/>
</dbReference>
<dbReference type="eggNOG" id="COG3267">
    <property type="taxonomic scope" value="Bacteria"/>
</dbReference>